<organism evidence="1 2">
    <name type="scientific">Flavonifractor plautii</name>
    <name type="common">Fusobacterium plautii</name>
    <dbReference type="NCBI Taxonomy" id="292800"/>
    <lineage>
        <taxon>Bacteria</taxon>
        <taxon>Bacillati</taxon>
        <taxon>Bacillota</taxon>
        <taxon>Clostridia</taxon>
        <taxon>Eubacteriales</taxon>
        <taxon>Oscillospiraceae</taxon>
        <taxon>Flavonifractor</taxon>
    </lineage>
</organism>
<sequence>MNRRYELQAVLEGILGSGNVYFQPPENLKMRYDCIVYERSEIETVHADNAPYRLLDHYQVTVIYKNPDSDLPHRLAMLPMCTHDRHFTADNLNHDIFNLYY</sequence>
<evidence type="ECO:0000313" key="2">
    <source>
        <dbReference type="Proteomes" id="UP001211006"/>
    </source>
</evidence>
<comment type="caution">
    <text evidence="1">The sequence shown here is derived from an EMBL/GenBank/DDBJ whole genome shotgun (WGS) entry which is preliminary data.</text>
</comment>
<dbReference type="EMBL" id="JAQLWO010000038">
    <property type="protein sequence ID" value="MDB7908567.1"/>
    <property type="molecule type" value="Genomic_DNA"/>
</dbReference>
<protein>
    <submittedName>
        <fullName evidence="1">Uncharacterized protein</fullName>
    </submittedName>
</protein>
<dbReference type="AlphaFoldDB" id="A0AAW6C7S1"/>
<proteinExistence type="predicted"/>
<reference evidence="1" key="1">
    <citation type="submission" date="2023-01" db="EMBL/GenBank/DDBJ databases">
        <title>Human gut microbiome strain richness.</title>
        <authorList>
            <person name="Chen-Liaw A."/>
        </authorList>
    </citation>
    <scope>NUCLEOTIDE SEQUENCE</scope>
    <source>
        <strain evidence="1">2225st1_A6_2225SCRN_200828</strain>
    </source>
</reference>
<gene>
    <name evidence="1" type="ORF">PND83_21525</name>
</gene>
<dbReference type="RefSeq" id="WP_130849675.1">
    <property type="nucleotide sequence ID" value="NZ_JAQLWN010000033.1"/>
</dbReference>
<name>A0AAW6C7S1_FLAPL</name>
<dbReference type="Proteomes" id="UP001211006">
    <property type="component" value="Unassembled WGS sequence"/>
</dbReference>
<accession>A0AAW6C7S1</accession>
<evidence type="ECO:0000313" key="1">
    <source>
        <dbReference type="EMBL" id="MDB7908567.1"/>
    </source>
</evidence>